<name>A0AAD1TZA3_EUPCR</name>
<dbReference type="Proteomes" id="UP001295684">
    <property type="component" value="Unassembled WGS sequence"/>
</dbReference>
<feature type="region of interest" description="Disordered" evidence="1">
    <location>
        <begin position="156"/>
        <end position="182"/>
    </location>
</feature>
<evidence type="ECO:0000313" key="3">
    <source>
        <dbReference type="Proteomes" id="UP001295684"/>
    </source>
</evidence>
<reference evidence="2" key="1">
    <citation type="submission" date="2023-07" db="EMBL/GenBank/DDBJ databases">
        <authorList>
            <consortium name="AG Swart"/>
            <person name="Singh M."/>
            <person name="Singh A."/>
            <person name="Seah K."/>
            <person name="Emmerich C."/>
        </authorList>
    </citation>
    <scope>NUCLEOTIDE SEQUENCE</scope>
    <source>
        <strain evidence="2">DP1</strain>
    </source>
</reference>
<evidence type="ECO:0000256" key="1">
    <source>
        <dbReference type="SAM" id="MobiDB-lite"/>
    </source>
</evidence>
<gene>
    <name evidence="2" type="ORF">ECRASSUSDP1_LOCUS533</name>
</gene>
<keyword evidence="3" id="KW-1185">Reference proteome</keyword>
<dbReference type="EMBL" id="CAMPGE010000502">
    <property type="protein sequence ID" value="CAI2359247.1"/>
    <property type="molecule type" value="Genomic_DNA"/>
</dbReference>
<organism evidence="2 3">
    <name type="scientific">Euplotes crassus</name>
    <dbReference type="NCBI Taxonomy" id="5936"/>
    <lineage>
        <taxon>Eukaryota</taxon>
        <taxon>Sar</taxon>
        <taxon>Alveolata</taxon>
        <taxon>Ciliophora</taxon>
        <taxon>Intramacronucleata</taxon>
        <taxon>Spirotrichea</taxon>
        <taxon>Hypotrichia</taxon>
        <taxon>Euplotida</taxon>
        <taxon>Euplotidae</taxon>
        <taxon>Moneuplotes</taxon>
    </lineage>
</organism>
<protein>
    <submittedName>
        <fullName evidence="2">Uncharacterized protein</fullName>
    </submittedName>
</protein>
<comment type="caution">
    <text evidence="2">The sequence shown here is derived from an EMBL/GenBank/DDBJ whole genome shotgun (WGS) entry which is preliminary data.</text>
</comment>
<feature type="region of interest" description="Disordered" evidence="1">
    <location>
        <begin position="355"/>
        <end position="378"/>
    </location>
</feature>
<evidence type="ECO:0000313" key="2">
    <source>
        <dbReference type="EMBL" id="CAI2359247.1"/>
    </source>
</evidence>
<dbReference type="AlphaFoldDB" id="A0AAD1TZA3"/>
<proteinExistence type="predicted"/>
<sequence>MAYSNRTSIFKKKDDPDQVLLRKCIQSLDRKKSKFNVKQAIYNEIYSDSKKPSKSVMQVLRENNDPETLKKEMDLFNNFEFPKDVRITSNVLEMHPQILRDKLRINKVIHKHFDPSLYERENIKAIRQIMKLDRSQSSQEAESLYKPYAKEDKGVRAILEKRRQGKRKSPKHSYDSKREPPLGKLILNDFKTMLEKDENIEDTRTYLERKNKVTDIMDDYYSRHIYKGIHKPDHLFMFKAKPLIPQGRILLERERKKDKSKCKGPKIRVGDSEVSLLSPIKGEGGKFNFDEFEVENILANDKTKDTDQFKNDRMRKNSAIFITQNHHQKSNGDITDVLNTSPKVSNLQKSIEMLKSSQNGRPRNARGSDDLEYSPKLPNLKRKIKHQTLRKKSQERPVKLNSINTSSANARISPQIQIPSLKHPVSPSKPKTTTLPKNPQLSLHQKLLDIAKNDPSPPSTSSKYPAHKNISNKNFSKRMDSISDTIDKLKGAIETYEEHLNANVFKKNITFEEIKEDNEQARVRNIDNFLNPDSIDKFKNENFLNSLYLSHMQAKSVWKPDKFKLADRLVYNIQQNQ</sequence>
<feature type="compositionally biased region" description="Basic and acidic residues" evidence="1">
    <location>
        <begin position="172"/>
        <end position="181"/>
    </location>
</feature>
<accession>A0AAD1TZA3</accession>